<keyword evidence="8" id="KW-1185">Reference proteome</keyword>
<keyword evidence="4" id="KW-0804">Transcription</keyword>
<dbReference type="SUPFAM" id="SSF101936">
    <property type="entry name" value="DNA-binding pseudobarrel domain"/>
    <property type="match status" value="2"/>
</dbReference>
<accession>A0AAV1XC86</accession>
<dbReference type="Gene3D" id="2.40.330.10">
    <property type="entry name" value="DNA-binding pseudobarrel domain"/>
    <property type="match status" value="2"/>
</dbReference>
<keyword evidence="2" id="KW-0805">Transcription regulation</keyword>
<evidence type="ECO:0000259" key="6">
    <source>
        <dbReference type="PROSITE" id="PS50863"/>
    </source>
</evidence>
<dbReference type="EMBL" id="CAXHTB010000013">
    <property type="protein sequence ID" value="CAL0318552.1"/>
    <property type="molecule type" value="Genomic_DNA"/>
</dbReference>
<feature type="domain" description="TF-B3" evidence="6">
    <location>
        <begin position="188"/>
        <end position="284"/>
    </location>
</feature>
<keyword evidence="5" id="KW-0539">Nucleus</keyword>
<dbReference type="Proteomes" id="UP001497480">
    <property type="component" value="Unassembled WGS sequence"/>
</dbReference>
<name>A0AAV1XC86_LUPLU</name>
<dbReference type="InterPro" id="IPR003340">
    <property type="entry name" value="B3_DNA-bd"/>
</dbReference>
<evidence type="ECO:0000256" key="3">
    <source>
        <dbReference type="ARBA" id="ARBA00023125"/>
    </source>
</evidence>
<evidence type="ECO:0000313" key="8">
    <source>
        <dbReference type="Proteomes" id="UP001497480"/>
    </source>
</evidence>
<evidence type="ECO:0000256" key="1">
    <source>
        <dbReference type="ARBA" id="ARBA00004123"/>
    </source>
</evidence>
<comment type="caution">
    <text evidence="7">The sequence shown here is derived from an EMBL/GenBank/DDBJ whole genome shotgun (WGS) entry which is preliminary data.</text>
</comment>
<dbReference type="PANTHER" id="PTHR31920">
    <property type="entry name" value="B3 DOMAIN-CONTAINING"/>
    <property type="match status" value="1"/>
</dbReference>
<evidence type="ECO:0000313" key="7">
    <source>
        <dbReference type="EMBL" id="CAL0318552.1"/>
    </source>
</evidence>
<proteinExistence type="predicted"/>
<keyword evidence="3" id="KW-0238">DNA-binding</keyword>
<organism evidence="7 8">
    <name type="scientific">Lupinus luteus</name>
    <name type="common">European yellow lupine</name>
    <dbReference type="NCBI Taxonomy" id="3873"/>
    <lineage>
        <taxon>Eukaryota</taxon>
        <taxon>Viridiplantae</taxon>
        <taxon>Streptophyta</taxon>
        <taxon>Embryophyta</taxon>
        <taxon>Tracheophyta</taxon>
        <taxon>Spermatophyta</taxon>
        <taxon>Magnoliopsida</taxon>
        <taxon>eudicotyledons</taxon>
        <taxon>Gunneridae</taxon>
        <taxon>Pentapetalae</taxon>
        <taxon>rosids</taxon>
        <taxon>fabids</taxon>
        <taxon>Fabales</taxon>
        <taxon>Fabaceae</taxon>
        <taxon>Papilionoideae</taxon>
        <taxon>50 kb inversion clade</taxon>
        <taxon>genistoids sensu lato</taxon>
        <taxon>core genistoids</taxon>
        <taxon>Genisteae</taxon>
        <taxon>Lupinus</taxon>
    </lineage>
</organism>
<dbReference type="PANTHER" id="PTHR31920:SF108">
    <property type="entry name" value="B3 DOMAIN-CONTAINING TRANSCRIPTION FACTOR VRN1-LIKE"/>
    <property type="match status" value="1"/>
</dbReference>
<dbReference type="GO" id="GO:0005634">
    <property type="term" value="C:nucleus"/>
    <property type="evidence" value="ECO:0007669"/>
    <property type="project" value="UniProtKB-SubCell"/>
</dbReference>
<dbReference type="InterPro" id="IPR015300">
    <property type="entry name" value="DNA-bd_pseudobarrel_sf"/>
</dbReference>
<comment type="subcellular location">
    <subcellularLocation>
        <location evidence="1">Nucleus</location>
    </subcellularLocation>
</comment>
<reference evidence="7 8" key="1">
    <citation type="submission" date="2024-03" db="EMBL/GenBank/DDBJ databases">
        <authorList>
            <person name="Martinez-Hernandez J."/>
        </authorList>
    </citation>
    <scope>NUCLEOTIDE SEQUENCE [LARGE SCALE GENOMIC DNA]</scope>
</reference>
<dbReference type="PROSITE" id="PS50863">
    <property type="entry name" value="B3"/>
    <property type="match status" value="2"/>
</dbReference>
<evidence type="ECO:0000256" key="2">
    <source>
        <dbReference type="ARBA" id="ARBA00023015"/>
    </source>
</evidence>
<feature type="domain" description="TF-B3" evidence="6">
    <location>
        <begin position="10"/>
        <end position="103"/>
    </location>
</feature>
<dbReference type="CDD" id="cd10017">
    <property type="entry name" value="B3_DNA"/>
    <property type="match status" value="2"/>
</dbReference>
<gene>
    <name evidence="7" type="ORF">LLUT_LOCUS19612</name>
</gene>
<evidence type="ECO:0000256" key="5">
    <source>
        <dbReference type="ARBA" id="ARBA00023242"/>
    </source>
</evidence>
<dbReference type="Pfam" id="PF02362">
    <property type="entry name" value="B3"/>
    <property type="match status" value="2"/>
</dbReference>
<dbReference type="SMART" id="SM01019">
    <property type="entry name" value="B3"/>
    <property type="match status" value="2"/>
</dbReference>
<dbReference type="AlphaFoldDB" id="A0AAV1XC86"/>
<sequence length="285" mass="33061">MTSLCNSFYKIIPTKCVEDLDDGNLMIPNNFTRRFGAVLPNPLFFKPPDGTEWKVYWIKNDGKIWLQKGWKDFATYYSLDYGHLVVFEYHESSHFEVHIFDMSALEVEYPFHNKISNVESLANLNEESPLKKKRLKSPISSLHLHKTEVNAQTKDGKTTQCTSLMISPRPRTNGNLEEAKKFASENPFLEINIRPSYLNGNHPSFSSVFARRYFKQRKQNVMIKFGNKFWPLKLLCYLSNGSASFGNGWALFAKENKLEVGDVCVFELINREDKVFDLHIFRGHN</sequence>
<dbReference type="InterPro" id="IPR050655">
    <property type="entry name" value="Plant_B3_domain"/>
</dbReference>
<evidence type="ECO:0000256" key="4">
    <source>
        <dbReference type="ARBA" id="ARBA00023163"/>
    </source>
</evidence>
<protein>
    <recommendedName>
        <fullName evidence="6">TF-B3 domain-containing protein</fullName>
    </recommendedName>
</protein>
<dbReference type="GO" id="GO:0003677">
    <property type="term" value="F:DNA binding"/>
    <property type="evidence" value="ECO:0007669"/>
    <property type="project" value="UniProtKB-KW"/>
</dbReference>